<comment type="caution">
    <text evidence="1">The sequence shown here is derived from an EMBL/GenBank/DDBJ whole genome shotgun (WGS) entry which is preliminary data.</text>
</comment>
<evidence type="ECO:0000313" key="2">
    <source>
        <dbReference type="Proteomes" id="UP000821845"/>
    </source>
</evidence>
<evidence type="ECO:0000313" key="1">
    <source>
        <dbReference type="EMBL" id="KAH6933652.1"/>
    </source>
</evidence>
<protein>
    <submittedName>
        <fullName evidence="1">Uncharacterized protein</fullName>
    </submittedName>
</protein>
<proteinExistence type="predicted"/>
<accession>A0ACB7SKJ4</accession>
<reference evidence="1" key="1">
    <citation type="submission" date="2020-05" db="EMBL/GenBank/DDBJ databases">
        <title>Large-scale comparative analyses of tick genomes elucidate their genetic diversity and vector capacities.</title>
        <authorList>
            <person name="Jia N."/>
            <person name="Wang J."/>
            <person name="Shi W."/>
            <person name="Du L."/>
            <person name="Sun Y."/>
            <person name="Zhan W."/>
            <person name="Jiang J."/>
            <person name="Wang Q."/>
            <person name="Zhang B."/>
            <person name="Ji P."/>
            <person name="Sakyi L.B."/>
            <person name="Cui X."/>
            <person name="Yuan T."/>
            <person name="Jiang B."/>
            <person name="Yang W."/>
            <person name="Lam T.T.-Y."/>
            <person name="Chang Q."/>
            <person name="Ding S."/>
            <person name="Wang X."/>
            <person name="Zhu J."/>
            <person name="Ruan X."/>
            <person name="Zhao L."/>
            <person name="Wei J."/>
            <person name="Que T."/>
            <person name="Du C."/>
            <person name="Cheng J."/>
            <person name="Dai P."/>
            <person name="Han X."/>
            <person name="Huang E."/>
            <person name="Gao Y."/>
            <person name="Liu J."/>
            <person name="Shao H."/>
            <person name="Ye R."/>
            <person name="Li L."/>
            <person name="Wei W."/>
            <person name="Wang X."/>
            <person name="Wang C."/>
            <person name="Yang T."/>
            <person name="Huo Q."/>
            <person name="Li W."/>
            <person name="Guo W."/>
            <person name="Chen H."/>
            <person name="Zhou L."/>
            <person name="Ni X."/>
            <person name="Tian J."/>
            <person name="Zhou Y."/>
            <person name="Sheng Y."/>
            <person name="Liu T."/>
            <person name="Pan Y."/>
            <person name="Xia L."/>
            <person name="Li J."/>
            <person name="Zhao F."/>
            <person name="Cao W."/>
        </authorList>
    </citation>
    <scope>NUCLEOTIDE SEQUENCE</scope>
    <source>
        <strain evidence="1">Hyas-2018</strain>
    </source>
</reference>
<dbReference type="Proteomes" id="UP000821845">
    <property type="component" value="Chromosome 4"/>
</dbReference>
<name>A0ACB7SKJ4_HYAAI</name>
<keyword evidence="2" id="KW-1185">Reference proteome</keyword>
<dbReference type="EMBL" id="CM023484">
    <property type="protein sequence ID" value="KAH6933652.1"/>
    <property type="molecule type" value="Genomic_DNA"/>
</dbReference>
<organism evidence="1 2">
    <name type="scientific">Hyalomma asiaticum</name>
    <name type="common">Tick</name>
    <dbReference type="NCBI Taxonomy" id="266040"/>
    <lineage>
        <taxon>Eukaryota</taxon>
        <taxon>Metazoa</taxon>
        <taxon>Ecdysozoa</taxon>
        <taxon>Arthropoda</taxon>
        <taxon>Chelicerata</taxon>
        <taxon>Arachnida</taxon>
        <taxon>Acari</taxon>
        <taxon>Parasitiformes</taxon>
        <taxon>Ixodida</taxon>
        <taxon>Ixodoidea</taxon>
        <taxon>Ixodidae</taxon>
        <taxon>Hyalomminae</taxon>
        <taxon>Hyalomma</taxon>
    </lineage>
</organism>
<gene>
    <name evidence="1" type="ORF">HPB50_017417</name>
</gene>
<sequence>MTTTRGSDGETAKHVSVKSGYCRFDDGDVRGGSHGRSRLRLRQGATPITTFTFRARHGAGNGQGTSQDTVPPRAGLHTREESWSLGLAPRFASIQAGAMLAAGAVPSSYGVSQSATERTTSAAPSVRCQKVCLRPFGRPVRDGEPKRRAERVRAERVYGDLFRLFAN</sequence>